<evidence type="ECO:0000259" key="1">
    <source>
        <dbReference type="Pfam" id="PF18894"/>
    </source>
</evidence>
<dbReference type="EMBL" id="MGAK01000020">
    <property type="protein sequence ID" value="OGK44281.1"/>
    <property type="molecule type" value="Genomic_DNA"/>
</dbReference>
<dbReference type="Pfam" id="PF18894">
    <property type="entry name" value="PhageMetallopep"/>
    <property type="match status" value="1"/>
</dbReference>
<dbReference type="InterPro" id="IPR043998">
    <property type="entry name" value="Put_Metallopep"/>
</dbReference>
<name>A0A1F7ILL7_9BACT</name>
<comment type="caution">
    <text evidence="2">The sequence shown here is derived from an EMBL/GenBank/DDBJ whole genome shotgun (WGS) entry which is preliminary data.</text>
</comment>
<organism evidence="2 3">
    <name type="scientific">Candidatus Roizmanbacteria bacterium RIFCSPLOWO2_01_FULL_38_11</name>
    <dbReference type="NCBI Taxonomy" id="1802060"/>
    <lineage>
        <taxon>Bacteria</taxon>
        <taxon>Candidatus Roizmaniibacteriota</taxon>
    </lineage>
</organism>
<feature type="domain" description="Putative phage metallopeptidase" evidence="1">
    <location>
        <begin position="12"/>
        <end position="116"/>
    </location>
</feature>
<dbReference type="AlphaFoldDB" id="A0A1F7ILL7"/>
<sequence>MRVRSVAKRVKFEFESAEDVKERIHEIVNKLDLGHVDVINVYCVRSTGSGARAYARIWGLSKIFQFAAGFKPTYVIEVLSHYYDKLSEEEKIKVLIHELMHIPKTFSGALKPHSGKHHRINSREVNKLFQQYMEVDL</sequence>
<evidence type="ECO:0000313" key="2">
    <source>
        <dbReference type="EMBL" id="OGK44281.1"/>
    </source>
</evidence>
<evidence type="ECO:0000313" key="3">
    <source>
        <dbReference type="Proteomes" id="UP000179072"/>
    </source>
</evidence>
<gene>
    <name evidence="2" type="ORF">A2957_03070</name>
</gene>
<dbReference type="Proteomes" id="UP000179072">
    <property type="component" value="Unassembled WGS sequence"/>
</dbReference>
<protein>
    <recommendedName>
        <fullName evidence="1">Putative phage metallopeptidase domain-containing protein</fullName>
    </recommendedName>
</protein>
<dbReference type="STRING" id="1802060.A2957_03070"/>
<reference evidence="2 3" key="1">
    <citation type="journal article" date="2016" name="Nat. Commun.">
        <title>Thousands of microbial genomes shed light on interconnected biogeochemical processes in an aquifer system.</title>
        <authorList>
            <person name="Anantharaman K."/>
            <person name="Brown C.T."/>
            <person name="Hug L.A."/>
            <person name="Sharon I."/>
            <person name="Castelle C.J."/>
            <person name="Probst A.J."/>
            <person name="Thomas B.C."/>
            <person name="Singh A."/>
            <person name="Wilkins M.J."/>
            <person name="Karaoz U."/>
            <person name="Brodie E.L."/>
            <person name="Williams K.H."/>
            <person name="Hubbard S.S."/>
            <person name="Banfield J.F."/>
        </authorList>
    </citation>
    <scope>NUCLEOTIDE SEQUENCE [LARGE SCALE GENOMIC DNA]</scope>
</reference>
<proteinExistence type="predicted"/>
<accession>A0A1F7ILL7</accession>